<evidence type="ECO:0000256" key="5">
    <source>
        <dbReference type="SAM" id="MobiDB-lite"/>
    </source>
</evidence>
<dbReference type="PANTHER" id="PTHR42708">
    <property type="entry name" value="ATP/GTP-BINDING PROTEIN-RELATED"/>
    <property type="match status" value="1"/>
</dbReference>
<dbReference type="RefSeq" id="WP_390317635.1">
    <property type="nucleotide sequence ID" value="NZ_JBHSPB010000011.1"/>
</dbReference>
<accession>A0ABW0Z764</accession>
<dbReference type="SUPFAM" id="SSF52540">
    <property type="entry name" value="P-loop containing nucleoside triphosphate hydrolases"/>
    <property type="match status" value="1"/>
</dbReference>
<evidence type="ECO:0000256" key="4">
    <source>
        <dbReference type="ARBA" id="ARBA00023134"/>
    </source>
</evidence>
<keyword evidence="7" id="KW-1185">Reference proteome</keyword>
<feature type="region of interest" description="Disordered" evidence="5">
    <location>
        <begin position="45"/>
        <end position="64"/>
    </location>
</feature>
<evidence type="ECO:0000256" key="3">
    <source>
        <dbReference type="ARBA" id="ARBA00022801"/>
    </source>
</evidence>
<keyword evidence="4" id="KW-0342">GTP-binding</keyword>
<keyword evidence="3" id="KW-0378">Hydrolase</keyword>
<dbReference type="Gene3D" id="3.40.50.300">
    <property type="entry name" value="P-loop containing nucleotide triphosphate hydrolases"/>
    <property type="match status" value="1"/>
</dbReference>
<dbReference type="Proteomes" id="UP001596083">
    <property type="component" value="Unassembled WGS sequence"/>
</dbReference>
<evidence type="ECO:0000256" key="1">
    <source>
        <dbReference type="ARBA" id="ARBA00005290"/>
    </source>
</evidence>
<dbReference type="InterPro" id="IPR052705">
    <property type="entry name" value="Gliding_Motility_GTPase"/>
</dbReference>
<comment type="caution">
    <text evidence="6">The sequence shown here is derived from an EMBL/GenBank/DDBJ whole genome shotgun (WGS) entry which is preliminary data.</text>
</comment>
<organism evidence="6 7">
    <name type="scientific">Streptomyces gamaensis</name>
    <dbReference type="NCBI Taxonomy" id="1763542"/>
    <lineage>
        <taxon>Bacteria</taxon>
        <taxon>Bacillati</taxon>
        <taxon>Actinomycetota</taxon>
        <taxon>Actinomycetes</taxon>
        <taxon>Kitasatosporales</taxon>
        <taxon>Streptomycetaceae</taxon>
        <taxon>Streptomyces</taxon>
    </lineage>
</organism>
<protein>
    <submittedName>
        <fullName evidence="6">ATP/GTP-binding protein</fullName>
    </submittedName>
</protein>
<evidence type="ECO:0000313" key="7">
    <source>
        <dbReference type="Proteomes" id="UP001596083"/>
    </source>
</evidence>
<dbReference type="Pfam" id="PF03029">
    <property type="entry name" value="ATP_bind_1"/>
    <property type="match status" value="1"/>
</dbReference>
<proteinExistence type="inferred from homology"/>
<dbReference type="EMBL" id="JBHSPB010000011">
    <property type="protein sequence ID" value="MFC5722250.1"/>
    <property type="molecule type" value="Genomic_DNA"/>
</dbReference>
<dbReference type="PANTHER" id="PTHR42708:SF1">
    <property type="entry name" value="GLIDING MOTILITY PROTEIN MGLA"/>
    <property type="match status" value="1"/>
</dbReference>
<name>A0ABW0Z764_9ACTN</name>
<dbReference type="InterPro" id="IPR027417">
    <property type="entry name" value="P-loop_NTPase"/>
</dbReference>
<gene>
    <name evidence="6" type="ORF">ACFP1Z_18970</name>
</gene>
<dbReference type="InterPro" id="IPR004130">
    <property type="entry name" value="Gpn"/>
</dbReference>
<feature type="region of interest" description="Disordered" evidence="5">
    <location>
        <begin position="193"/>
        <end position="217"/>
    </location>
</feature>
<keyword evidence="2" id="KW-0547">Nucleotide-binding</keyword>
<comment type="similarity">
    <text evidence="1">Belongs to the GPN-loop GTPase family.</text>
</comment>
<sequence>MAGGPGCGKTTLIGSVSEIEPLRTEAVVTTAPVAATVPATTVPAPADPAASAAPAAPAAGGPDGARTTTMVMDFGRVTLAGSLVLHLFGMPGQDRFRFLWGDVARGSTGAVVLVDGRRPDGSRAAADWFAEYGIPYVIAVNQADGQGELDAQEVRTALGAGPRVPVVHTDARRREDVRRTLIRAVEHALERSLPDASPATARPLPLPRPLRHRRNAP</sequence>
<reference evidence="7" key="1">
    <citation type="journal article" date="2019" name="Int. J. Syst. Evol. Microbiol.">
        <title>The Global Catalogue of Microorganisms (GCM) 10K type strain sequencing project: providing services to taxonomists for standard genome sequencing and annotation.</title>
        <authorList>
            <consortium name="The Broad Institute Genomics Platform"/>
            <consortium name="The Broad Institute Genome Sequencing Center for Infectious Disease"/>
            <person name="Wu L."/>
            <person name="Ma J."/>
        </authorList>
    </citation>
    <scope>NUCLEOTIDE SEQUENCE [LARGE SCALE GENOMIC DNA]</scope>
    <source>
        <strain evidence="7">CGMCC 4.7304</strain>
    </source>
</reference>
<evidence type="ECO:0000256" key="2">
    <source>
        <dbReference type="ARBA" id="ARBA00022741"/>
    </source>
</evidence>
<evidence type="ECO:0000313" key="6">
    <source>
        <dbReference type="EMBL" id="MFC5722250.1"/>
    </source>
</evidence>